<dbReference type="EMBL" id="JAWDGP010007455">
    <property type="protein sequence ID" value="KAK3717497.1"/>
    <property type="molecule type" value="Genomic_DNA"/>
</dbReference>
<comment type="caution">
    <text evidence="1">The sequence shown here is derived from an EMBL/GenBank/DDBJ whole genome shotgun (WGS) entry which is preliminary data.</text>
</comment>
<evidence type="ECO:0000313" key="1">
    <source>
        <dbReference type="EMBL" id="KAK3717497.1"/>
    </source>
</evidence>
<proteinExistence type="predicted"/>
<keyword evidence="2" id="KW-1185">Reference proteome</keyword>
<reference evidence="1" key="1">
    <citation type="journal article" date="2023" name="G3 (Bethesda)">
        <title>A reference genome for the long-term kleptoplast-retaining sea slug Elysia crispata morphotype clarki.</title>
        <authorList>
            <person name="Eastman K.E."/>
            <person name="Pendleton A.L."/>
            <person name="Shaikh M.A."/>
            <person name="Suttiyut T."/>
            <person name="Ogas R."/>
            <person name="Tomko P."/>
            <person name="Gavelis G."/>
            <person name="Widhalm J.R."/>
            <person name="Wisecaver J.H."/>
        </authorList>
    </citation>
    <scope>NUCLEOTIDE SEQUENCE</scope>
    <source>
        <strain evidence="1">ECLA1</strain>
    </source>
</reference>
<accession>A0AAE1CNF5</accession>
<protein>
    <submittedName>
        <fullName evidence="1">Uncharacterized protein</fullName>
    </submittedName>
</protein>
<name>A0AAE1CNF5_9GAST</name>
<organism evidence="1 2">
    <name type="scientific">Elysia crispata</name>
    <name type="common">lettuce slug</name>
    <dbReference type="NCBI Taxonomy" id="231223"/>
    <lineage>
        <taxon>Eukaryota</taxon>
        <taxon>Metazoa</taxon>
        <taxon>Spiralia</taxon>
        <taxon>Lophotrochozoa</taxon>
        <taxon>Mollusca</taxon>
        <taxon>Gastropoda</taxon>
        <taxon>Heterobranchia</taxon>
        <taxon>Euthyneura</taxon>
        <taxon>Panpulmonata</taxon>
        <taxon>Sacoglossa</taxon>
        <taxon>Placobranchoidea</taxon>
        <taxon>Plakobranchidae</taxon>
        <taxon>Elysia</taxon>
    </lineage>
</organism>
<sequence>MPVCRARRTNSTDCLPSTSYTVGISNARLGGKTDQQHRLSAFHVLHFRARRTNSTDCLPSTSYTVLVIPVYKARGTNSIDCLFSTSYTVGIKNARIEGETDQQHRLSPSHVLHCRYLYCPSRERGGPTAYIVCLPSLSL</sequence>
<evidence type="ECO:0000313" key="2">
    <source>
        <dbReference type="Proteomes" id="UP001283361"/>
    </source>
</evidence>
<dbReference type="Proteomes" id="UP001283361">
    <property type="component" value="Unassembled WGS sequence"/>
</dbReference>
<dbReference type="AlphaFoldDB" id="A0AAE1CNF5"/>
<gene>
    <name evidence="1" type="ORF">RRG08_063114</name>
</gene>